<dbReference type="AlphaFoldDB" id="A0A9Q8SHB1"/>
<reference evidence="2" key="1">
    <citation type="journal article" date="2021" name="Mol. Plant Microbe Interact.">
        <title>Complete Genome Sequence of the Plant-Pathogenic Fungus Colletotrichum lupini.</title>
        <authorList>
            <person name="Baroncelli R."/>
            <person name="Pensec F."/>
            <person name="Da Lio D."/>
            <person name="Boufleur T."/>
            <person name="Vicente I."/>
            <person name="Sarrocco S."/>
            <person name="Picot A."/>
            <person name="Baraldi E."/>
            <person name="Sukno S."/>
            <person name="Thon M."/>
            <person name="Le Floch G."/>
        </authorList>
    </citation>
    <scope>NUCLEOTIDE SEQUENCE</scope>
    <source>
        <strain evidence="2">IMI 504893</strain>
    </source>
</reference>
<keyword evidence="3" id="KW-1185">Reference proteome</keyword>
<sequence length="158" mass="17475">MGAHTKHKDRSVDLQKSQGIAVEHRKKGAASFRALYISSDDVGDMRRDLALPVLSRKVPTVGYSAPDMGAQDSAMMLDDARVKEVRVGLSKDETFSSSDLKNKQHRKLGASDGTGWLESESLGRPPYWNHRKMTLTGDGKASLRIHPQSFDNERKGPL</sequence>
<proteinExistence type="predicted"/>
<evidence type="ECO:0000313" key="3">
    <source>
        <dbReference type="Proteomes" id="UP000830671"/>
    </source>
</evidence>
<evidence type="ECO:0000256" key="1">
    <source>
        <dbReference type="SAM" id="MobiDB-lite"/>
    </source>
</evidence>
<feature type="region of interest" description="Disordered" evidence="1">
    <location>
        <begin position="94"/>
        <end position="121"/>
    </location>
</feature>
<feature type="region of interest" description="Disordered" evidence="1">
    <location>
        <begin position="138"/>
        <end position="158"/>
    </location>
</feature>
<evidence type="ECO:0000313" key="2">
    <source>
        <dbReference type="EMBL" id="UQC77118.1"/>
    </source>
</evidence>
<gene>
    <name evidence="2" type="ORF">CLUP02_02585</name>
</gene>
<accession>A0A9Q8SHB1</accession>
<protein>
    <submittedName>
        <fullName evidence="2">Uncharacterized protein</fullName>
    </submittedName>
</protein>
<name>A0A9Q8SHB1_9PEZI</name>
<dbReference type="EMBL" id="CP019474">
    <property type="protein sequence ID" value="UQC77118.1"/>
    <property type="molecule type" value="Genomic_DNA"/>
</dbReference>
<dbReference type="GeneID" id="73336626"/>
<dbReference type="Proteomes" id="UP000830671">
    <property type="component" value="Chromosome 2"/>
</dbReference>
<dbReference type="RefSeq" id="XP_049138759.1">
    <property type="nucleotide sequence ID" value="XM_049281616.1"/>
</dbReference>
<feature type="region of interest" description="Disordered" evidence="1">
    <location>
        <begin position="1"/>
        <end position="20"/>
    </location>
</feature>
<dbReference type="KEGG" id="clup:CLUP02_02585"/>
<organism evidence="2 3">
    <name type="scientific">Colletotrichum lupini</name>
    <dbReference type="NCBI Taxonomy" id="145971"/>
    <lineage>
        <taxon>Eukaryota</taxon>
        <taxon>Fungi</taxon>
        <taxon>Dikarya</taxon>
        <taxon>Ascomycota</taxon>
        <taxon>Pezizomycotina</taxon>
        <taxon>Sordariomycetes</taxon>
        <taxon>Hypocreomycetidae</taxon>
        <taxon>Glomerellales</taxon>
        <taxon>Glomerellaceae</taxon>
        <taxon>Colletotrichum</taxon>
        <taxon>Colletotrichum acutatum species complex</taxon>
    </lineage>
</organism>